<dbReference type="EMBL" id="UINC01058379">
    <property type="protein sequence ID" value="SVB80571.1"/>
    <property type="molecule type" value="Genomic_DNA"/>
</dbReference>
<reference evidence="10" key="1">
    <citation type="submission" date="2018-05" db="EMBL/GenBank/DDBJ databases">
        <authorList>
            <person name="Lanie J.A."/>
            <person name="Ng W.-L."/>
            <person name="Kazmierczak K.M."/>
            <person name="Andrzejewski T.M."/>
            <person name="Davidsen T.M."/>
            <person name="Wayne K.J."/>
            <person name="Tettelin H."/>
            <person name="Glass J.I."/>
            <person name="Rusch D."/>
            <person name="Podicherti R."/>
            <person name="Tsui H.-C.T."/>
            <person name="Winkler M.E."/>
        </authorList>
    </citation>
    <scope>NUCLEOTIDE SEQUENCE</scope>
</reference>
<keyword evidence="2" id="KW-0949">S-adenosyl-L-methionine</keyword>
<evidence type="ECO:0000259" key="9">
    <source>
        <dbReference type="Pfam" id="PF13847"/>
    </source>
</evidence>
<dbReference type="CDD" id="cd02440">
    <property type="entry name" value="AdoMet_MTases"/>
    <property type="match status" value="1"/>
</dbReference>
<dbReference type="PANTHER" id="PTHR43675:SF8">
    <property type="entry name" value="ARSENITE METHYLTRANSFERASE"/>
    <property type="match status" value="1"/>
</dbReference>
<gene>
    <name evidence="10" type="ORF">METZ01_LOCUS233425</name>
</gene>
<proteinExistence type="inferred from homology"/>
<dbReference type="Pfam" id="PF13847">
    <property type="entry name" value="Methyltransf_31"/>
    <property type="match status" value="1"/>
</dbReference>
<dbReference type="InterPro" id="IPR026669">
    <property type="entry name" value="Arsenite_MeTrfase-like"/>
</dbReference>
<evidence type="ECO:0000256" key="8">
    <source>
        <dbReference type="ARBA" id="ARBA00048428"/>
    </source>
</evidence>
<dbReference type="InterPro" id="IPR025714">
    <property type="entry name" value="Methyltranfer_dom"/>
</dbReference>
<dbReference type="AlphaFoldDB" id="A0A382H291"/>
<keyword evidence="1" id="KW-0808">Transferase</keyword>
<comment type="catalytic activity">
    <reaction evidence="6">
        <text>arsenic triglutathione + [thioredoxin]-dithiol + S-adenosyl-L-methionine + 2 H2O = methylarsonous acid + [thioredoxin]-disulfide + 3 glutathione + S-adenosyl-L-homocysteine + H(+)</text>
        <dbReference type="Rhea" id="RHEA:69460"/>
        <dbReference type="Rhea" id="RHEA-COMP:10698"/>
        <dbReference type="Rhea" id="RHEA-COMP:10700"/>
        <dbReference type="ChEBI" id="CHEBI:15377"/>
        <dbReference type="ChEBI" id="CHEBI:15378"/>
        <dbReference type="ChEBI" id="CHEBI:17826"/>
        <dbReference type="ChEBI" id="CHEBI:29950"/>
        <dbReference type="ChEBI" id="CHEBI:50058"/>
        <dbReference type="ChEBI" id="CHEBI:57856"/>
        <dbReference type="ChEBI" id="CHEBI:57925"/>
        <dbReference type="ChEBI" id="CHEBI:59789"/>
        <dbReference type="ChEBI" id="CHEBI:183640"/>
        <dbReference type="EC" id="2.1.1.137"/>
    </reaction>
</comment>
<evidence type="ECO:0000256" key="1">
    <source>
        <dbReference type="ARBA" id="ARBA00022679"/>
    </source>
</evidence>
<comment type="catalytic activity">
    <reaction evidence="8">
        <text>arsenic triglutathione + 3 [thioredoxin]-dithiol + 3 S-adenosyl-L-methionine = trimethylarsine + 3 [thioredoxin]-disulfide + 3 glutathione + 3 S-adenosyl-L-homocysteine + 3 H(+)</text>
        <dbReference type="Rhea" id="RHEA:69432"/>
        <dbReference type="Rhea" id="RHEA-COMP:10698"/>
        <dbReference type="Rhea" id="RHEA-COMP:10700"/>
        <dbReference type="ChEBI" id="CHEBI:15378"/>
        <dbReference type="ChEBI" id="CHEBI:27130"/>
        <dbReference type="ChEBI" id="CHEBI:29950"/>
        <dbReference type="ChEBI" id="CHEBI:50058"/>
        <dbReference type="ChEBI" id="CHEBI:57856"/>
        <dbReference type="ChEBI" id="CHEBI:57925"/>
        <dbReference type="ChEBI" id="CHEBI:59789"/>
        <dbReference type="ChEBI" id="CHEBI:183640"/>
        <dbReference type="EC" id="2.1.1.137"/>
    </reaction>
</comment>
<dbReference type="GO" id="GO:0008168">
    <property type="term" value="F:methyltransferase activity"/>
    <property type="evidence" value="ECO:0007669"/>
    <property type="project" value="TreeGrafter"/>
</dbReference>
<feature type="domain" description="Methyltransferase" evidence="9">
    <location>
        <begin position="55"/>
        <end position="119"/>
    </location>
</feature>
<accession>A0A382H291</accession>
<name>A0A382H291_9ZZZZ</name>
<evidence type="ECO:0000256" key="6">
    <source>
        <dbReference type="ARBA" id="ARBA00047941"/>
    </source>
</evidence>
<evidence type="ECO:0000313" key="10">
    <source>
        <dbReference type="EMBL" id="SVB80571.1"/>
    </source>
</evidence>
<dbReference type="PANTHER" id="PTHR43675">
    <property type="entry name" value="ARSENITE METHYLTRANSFERASE"/>
    <property type="match status" value="1"/>
</dbReference>
<evidence type="ECO:0000256" key="2">
    <source>
        <dbReference type="ARBA" id="ARBA00022691"/>
    </source>
</evidence>
<dbReference type="EC" id="2.1.1.137" evidence="4"/>
<evidence type="ECO:0000256" key="4">
    <source>
        <dbReference type="ARBA" id="ARBA00034521"/>
    </source>
</evidence>
<evidence type="ECO:0000256" key="3">
    <source>
        <dbReference type="ARBA" id="ARBA00034487"/>
    </source>
</evidence>
<comment type="catalytic activity">
    <reaction evidence="7">
        <text>arsenic triglutathione + 2 [thioredoxin]-dithiol + 2 S-adenosyl-L-methionine + H2O = dimethylarsinous acid + 2 [thioredoxin]-disulfide + 3 glutathione + 2 S-adenosyl-L-homocysteine + 2 H(+)</text>
        <dbReference type="Rhea" id="RHEA:69464"/>
        <dbReference type="Rhea" id="RHEA-COMP:10698"/>
        <dbReference type="Rhea" id="RHEA-COMP:10700"/>
        <dbReference type="ChEBI" id="CHEBI:15377"/>
        <dbReference type="ChEBI" id="CHEBI:15378"/>
        <dbReference type="ChEBI" id="CHEBI:23808"/>
        <dbReference type="ChEBI" id="CHEBI:29950"/>
        <dbReference type="ChEBI" id="CHEBI:50058"/>
        <dbReference type="ChEBI" id="CHEBI:57856"/>
        <dbReference type="ChEBI" id="CHEBI:57925"/>
        <dbReference type="ChEBI" id="CHEBI:59789"/>
        <dbReference type="ChEBI" id="CHEBI:183640"/>
        <dbReference type="EC" id="2.1.1.137"/>
    </reaction>
</comment>
<organism evidence="10">
    <name type="scientific">marine metagenome</name>
    <dbReference type="NCBI Taxonomy" id="408172"/>
    <lineage>
        <taxon>unclassified sequences</taxon>
        <taxon>metagenomes</taxon>
        <taxon>ecological metagenomes</taxon>
    </lineage>
</organism>
<protein>
    <recommendedName>
        <fullName evidence="5">Arsenite methyltransferase</fullName>
        <ecNumber evidence="4">2.1.1.137</ecNumber>
    </recommendedName>
</protein>
<dbReference type="Gene3D" id="3.40.50.150">
    <property type="entry name" value="Vaccinia Virus protein VP39"/>
    <property type="match status" value="1"/>
</dbReference>
<dbReference type="InterPro" id="IPR029063">
    <property type="entry name" value="SAM-dependent_MTases_sf"/>
</dbReference>
<sequence length="225" mass="25882">MNIRDYWDKKILVWEDSMSKNQKNVPPIEKFASLFREALKKRSEIIMNMLHSFVQGKTVLELGCGSGFFAFELFEKVKPKHFTGIDIAQSAIMRAQKVAAEKQLADKLTFIEDDGASIKLPEVDVTIGLGFLDYLAPEEIKSLFRNIRSSSFVFTFSERRVSLLRYIHMCYMSLQRCPKHFYYTKNEIASYIGKEYGDVQFFSNKKISFGCIVHNLGEKVASILA</sequence>
<dbReference type="SUPFAM" id="SSF53335">
    <property type="entry name" value="S-adenosyl-L-methionine-dependent methyltransferases"/>
    <property type="match status" value="1"/>
</dbReference>
<evidence type="ECO:0000256" key="5">
    <source>
        <dbReference type="ARBA" id="ARBA00034545"/>
    </source>
</evidence>
<evidence type="ECO:0000256" key="7">
    <source>
        <dbReference type="ARBA" id="ARBA00047943"/>
    </source>
</evidence>
<comment type="similarity">
    <text evidence="3">Belongs to the methyltransferase superfamily. Arsenite methyltransferase family.</text>
</comment>